<dbReference type="Proteomes" id="UP001341820">
    <property type="component" value="Unassembled WGS sequence"/>
</dbReference>
<evidence type="ECO:0000313" key="2">
    <source>
        <dbReference type="EMBL" id="MED4128498.1"/>
    </source>
</evidence>
<keyword evidence="3" id="KW-1185">Reference proteome</keyword>
<evidence type="ECO:0000256" key="1">
    <source>
        <dbReference type="SAM" id="MobiDB-lite"/>
    </source>
</evidence>
<evidence type="ECO:0008006" key="4">
    <source>
        <dbReference type="Google" id="ProtNLM"/>
    </source>
</evidence>
<organism evidence="2 3">
    <name type="scientific">Shouchella miscanthi</name>
    <dbReference type="NCBI Taxonomy" id="2598861"/>
    <lineage>
        <taxon>Bacteria</taxon>
        <taxon>Bacillati</taxon>
        <taxon>Bacillota</taxon>
        <taxon>Bacilli</taxon>
        <taxon>Bacillales</taxon>
        <taxon>Bacillaceae</taxon>
        <taxon>Shouchella</taxon>
    </lineage>
</organism>
<protein>
    <recommendedName>
        <fullName evidence="4">Lipoprotein</fullName>
    </recommendedName>
</protein>
<dbReference type="RefSeq" id="WP_328237263.1">
    <property type="nucleotide sequence ID" value="NZ_JAROAS010000019.1"/>
</dbReference>
<reference evidence="2 3" key="1">
    <citation type="submission" date="2023-03" db="EMBL/GenBank/DDBJ databases">
        <title>Bacillus Genome Sequencing.</title>
        <authorList>
            <person name="Dunlap C."/>
        </authorList>
    </citation>
    <scope>NUCLEOTIDE SEQUENCE [LARGE SCALE GENOMIC DNA]</scope>
    <source>
        <strain evidence="2 3">B-4107</strain>
    </source>
</reference>
<proteinExistence type="predicted"/>
<dbReference type="PROSITE" id="PS51257">
    <property type="entry name" value="PROKAR_LIPOPROTEIN"/>
    <property type="match status" value="1"/>
</dbReference>
<evidence type="ECO:0000313" key="3">
    <source>
        <dbReference type="Proteomes" id="UP001341820"/>
    </source>
</evidence>
<sequence length="285" mass="33545">MKYRYIFVPLLFFISGCSNESINTEDSETSDHTASTADHSSEDSVTIGYEYDWDNVERDLYSLESQLNQEDYTNIETFFHTFKLPEEGRLNLEEAREYYEQDGEVDLNYNFSDNEIYYKNFLIFDRDTNMTTSTNIFGYDSNTLDPIQPFETQAVGLFMSIVKELYTDGFVSPNGERVDSLEEELTEEEHTYLNDDSFYTVNQEESRLPKGWGALQATIDRIETQLDYIEPYLKEYQELHLWSSETRQYLQVADSISYHDYEEAYKYVIEATNNIERLAETLPDK</sequence>
<feature type="region of interest" description="Disordered" evidence="1">
    <location>
        <begin position="23"/>
        <end position="43"/>
    </location>
</feature>
<name>A0ABU6NM34_9BACI</name>
<comment type="caution">
    <text evidence="2">The sequence shown here is derived from an EMBL/GenBank/DDBJ whole genome shotgun (WGS) entry which is preliminary data.</text>
</comment>
<gene>
    <name evidence="2" type="ORF">P5F74_10175</name>
</gene>
<accession>A0ABU6NM34</accession>
<dbReference type="EMBL" id="JAROAS010000019">
    <property type="protein sequence ID" value="MED4128498.1"/>
    <property type="molecule type" value="Genomic_DNA"/>
</dbReference>